<dbReference type="SMART" id="SM00736">
    <property type="entry name" value="CADG"/>
    <property type="match status" value="1"/>
</dbReference>
<feature type="chain" id="PRO_5046249323" description="Dystroglycan-type cadherin-like domain-containing protein" evidence="1">
    <location>
        <begin position="23"/>
        <end position="1201"/>
    </location>
</feature>
<evidence type="ECO:0000259" key="2">
    <source>
        <dbReference type="SMART" id="SM00736"/>
    </source>
</evidence>
<dbReference type="InterPro" id="IPR013784">
    <property type="entry name" value="Carb-bd-like_fold"/>
</dbReference>
<feature type="domain" description="Dystroglycan-type cadherin-like" evidence="2">
    <location>
        <begin position="33"/>
        <end position="128"/>
    </location>
</feature>
<dbReference type="InterPro" id="IPR006644">
    <property type="entry name" value="Cadg"/>
</dbReference>
<dbReference type="Proteomes" id="UP000292544">
    <property type="component" value="Unassembled WGS sequence"/>
</dbReference>
<evidence type="ECO:0000313" key="4">
    <source>
        <dbReference type="Proteomes" id="UP000292544"/>
    </source>
</evidence>
<dbReference type="InterPro" id="IPR013783">
    <property type="entry name" value="Ig-like_fold"/>
</dbReference>
<organism evidence="3 4">
    <name type="scientific">Corallincola spongiicola</name>
    <dbReference type="NCBI Taxonomy" id="2520508"/>
    <lineage>
        <taxon>Bacteria</taxon>
        <taxon>Pseudomonadati</taxon>
        <taxon>Pseudomonadota</taxon>
        <taxon>Gammaproteobacteria</taxon>
        <taxon>Alteromonadales</taxon>
        <taxon>Psychromonadaceae</taxon>
        <taxon>Corallincola</taxon>
    </lineage>
</organism>
<dbReference type="Gene3D" id="2.60.40.1110">
    <property type="match status" value="1"/>
</dbReference>
<reference evidence="4" key="1">
    <citation type="submission" date="2019-02" db="EMBL/GenBank/DDBJ databases">
        <title>Draft genome sequence of Muricauda sp. 176CP4-71.</title>
        <authorList>
            <person name="Park J.-S."/>
        </authorList>
    </citation>
    <scope>NUCLEOTIDE SEQUENCE [LARGE SCALE GENOMIC DNA]</scope>
    <source>
        <strain evidence="4">176GS2-150</strain>
    </source>
</reference>
<proteinExistence type="predicted"/>
<feature type="signal peptide" evidence="1">
    <location>
        <begin position="1"/>
        <end position="22"/>
    </location>
</feature>
<dbReference type="PROSITE" id="PS51257">
    <property type="entry name" value="PROKAR_LIPOPROTEIN"/>
    <property type="match status" value="1"/>
</dbReference>
<dbReference type="RefSeq" id="WP_130565285.1">
    <property type="nucleotide sequence ID" value="NZ_SHLY01000001.1"/>
</dbReference>
<dbReference type="InterPro" id="IPR015919">
    <property type="entry name" value="Cadherin-like_sf"/>
</dbReference>
<dbReference type="EMBL" id="SHLY01000001">
    <property type="protein sequence ID" value="TAA47710.1"/>
    <property type="molecule type" value="Genomic_DNA"/>
</dbReference>
<evidence type="ECO:0000256" key="1">
    <source>
        <dbReference type="SAM" id="SignalP"/>
    </source>
</evidence>
<gene>
    <name evidence="3" type="ORF">EXY25_00205</name>
</gene>
<dbReference type="Pfam" id="PF05345">
    <property type="entry name" value="He_PIG"/>
    <property type="match status" value="2"/>
</dbReference>
<evidence type="ECO:0000313" key="3">
    <source>
        <dbReference type="EMBL" id="TAA47710.1"/>
    </source>
</evidence>
<protein>
    <recommendedName>
        <fullName evidence="2">Dystroglycan-type cadherin-like domain-containing protein</fullName>
    </recommendedName>
</protein>
<dbReference type="SUPFAM" id="SSF49313">
    <property type="entry name" value="Cadherin-like"/>
    <property type="match status" value="2"/>
</dbReference>
<sequence length="1201" mass="130412">MMLTKSKLAAAIGMAVVLSACGGGGGGGSTTVNQAPTISGSPITTIDEGSSYSFLPTAADAESSPLTFSITGMPAWAVFDEQTGRLTGTPTATDLGTTSSIVISVTDGSLSANLLAFEITVNNVAPAISGAPVVQVDEGVDYSFTPVAMDAGGAPLTFSIENKPDWAEFDTNTGAITGVPESDDSGVVTSVVISASDGVVSSSLPPFDITVTDLITLDGKVIDGYVSGAVVFLDRNLNGQLDEGEPRAVTDNTGSYSLVLTSDDVMLATQVPLRALLGDGAVDVDTGEDFSSNPVVLSGLPLPELDFAQAQAEAGVVTPFTTLAVDELEDTLHLALTGTVTSEQLKQELLAAKATVSTSLAQSADDALLFGDFLDDAVADEFKSELAKAAIERTDDLQAAKAKADEIAQQLEDNQTVKAGKRRYSFVDWHTSELLYLVEEYSEIITKGEARIVEGEAVKYFADAHYNLILEDGEPVAYETAQWKETFSSDGTFVSISSWQVDKDRDGVMNFKGQSYRVGNYDDAAQSKDYIEYFDESSPSVEGARDNGRIFDDVDLVAAVAEQDFSALDMVQHRVESKQFSEDGLVQLTQFDEFEPTDLETATYSESRTRTTSQAGIVTHVIEKDWSADGSVNEVITEVVSPDGTRVETNAKPIFAKSGDRELEEYADFRWDGGELTSFWDERSETTRLVDGKRITELSGARYVLDPESLTPVLDLDGNKIKFQDWTTVLRTLSDERTTDFTTYHHYALPSYPFTKAEDDIGQVLRVWERGENGLWVGHEYPEWGTQDVVELESQVLQALADGFSFAEIDESQIPGLSDYNVLRFSESFFVDADGQTRTWFLVNRFEDEWVVTETALNELPNGWKLRLVPGGVVVQKGLYYSSIPLDSVDTELGTFSSRMDWNQDNVFHGFLNEADAESKLEQIIIAEEAARPRQTVTVHFALPLSMTYDLTDAEVFELYQDYELYAWNDDSCDAVTEVFEKTISMDSGVRAATVGDYGGVYEVSAYTDSSDCFKFLVHDNYENAIAGDLVFDTTEGAAGYVNYGENVIAYEAPPLVFEPNDPPAPEAPPLAEPVDCNAAATGEVGPIGQDMWIRGSYVTGDNFAATPDTHKFEYVGDNRYQVKVAEPMATDFTFKFASADWAFEYAAGGSVTVDQVTYLEVASGAQSESEISIPAAGDYVYLFEVNDNLDEGNLLVATCN</sequence>
<keyword evidence="4" id="KW-1185">Reference proteome</keyword>
<accession>A0ABY1WSI6</accession>
<name>A0ABY1WSI6_9GAMM</name>
<keyword evidence="1" id="KW-0732">Signal</keyword>
<dbReference type="SUPFAM" id="SSF49452">
    <property type="entry name" value="Starch-binding domain-like"/>
    <property type="match status" value="1"/>
</dbReference>
<comment type="caution">
    <text evidence="3">The sequence shown here is derived from an EMBL/GenBank/DDBJ whole genome shotgun (WGS) entry which is preliminary data.</text>
</comment>
<dbReference type="Gene3D" id="2.60.40.10">
    <property type="entry name" value="Immunoglobulins"/>
    <property type="match status" value="2"/>
</dbReference>